<dbReference type="RefSeq" id="WP_264981929.1">
    <property type="nucleotide sequence ID" value="NZ_AP026708.1"/>
</dbReference>
<feature type="domain" description="Retropepsin-like aspartic endopeptidase" evidence="1">
    <location>
        <begin position="12"/>
        <end position="146"/>
    </location>
</feature>
<reference evidence="2" key="1">
    <citation type="submission" date="2022-08" db="EMBL/GenBank/DDBJ databases">
        <title>Genome Sequence of the sulphate-reducing bacterium, Pseudodesulfovibrio portus JCM14722.</title>
        <authorList>
            <person name="Kondo R."/>
            <person name="Kataoka T."/>
        </authorList>
    </citation>
    <scope>NUCLEOTIDE SEQUENCE</scope>
    <source>
        <strain evidence="2">JCM 14722</strain>
    </source>
</reference>
<protein>
    <submittedName>
        <fullName evidence="2">Ribosomal protein S6 modification protein</fullName>
    </submittedName>
</protein>
<evidence type="ECO:0000313" key="2">
    <source>
        <dbReference type="EMBL" id="BDQ35038.1"/>
    </source>
</evidence>
<organism evidence="2 3">
    <name type="scientific">Pseudodesulfovibrio portus</name>
    <dbReference type="NCBI Taxonomy" id="231439"/>
    <lineage>
        <taxon>Bacteria</taxon>
        <taxon>Pseudomonadati</taxon>
        <taxon>Thermodesulfobacteriota</taxon>
        <taxon>Desulfovibrionia</taxon>
        <taxon>Desulfovibrionales</taxon>
        <taxon>Desulfovibrionaceae</taxon>
    </lineage>
</organism>
<dbReference type="EMBL" id="AP026708">
    <property type="protein sequence ID" value="BDQ35038.1"/>
    <property type="molecule type" value="Genomic_DNA"/>
</dbReference>
<dbReference type="InterPro" id="IPR021109">
    <property type="entry name" value="Peptidase_aspartic_dom_sf"/>
</dbReference>
<name>A0ABM8AUC9_9BACT</name>
<dbReference type="Gene3D" id="2.40.70.10">
    <property type="entry name" value="Acid Proteases"/>
    <property type="match status" value="1"/>
</dbReference>
<sequence>MANKLIRQPKMIIGWREWVSLPDFHVPGIKAKVDTGAATSAIHAFDIEPFETAGERFVRFAIHPIQGRHDVSIPCEARLIEKRKVKNSGGHIQNRYVIATTLALAGNQWEIELTLTNRDEMKFRMLLGRSAMRDRLIVDPQQSYRAGKMAPNKLYRNIQEK</sequence>
<dbReference type="Pfam" id="PF05618">
    <property type="entry name" value="Zn_protease"/>
    <property type="match status" value="1"/>
</dbReference>
<dbReference type="SUPFAM" id="SSF50630">
    <property type="entry name" value="Acid proteases"/>
    <property type="match status" value="1"/>
</dbReference>
<dbReference type="PANTHER" id="PTHR38037:SF1">
    <property type="entry name" value="ATP-DEPENDENT ZINC PROTEASE DOMAIN-CONTAINING PROTEIN-RELATED"/>
    <property type="match status" value="1"/>
</dbReference>
<dbReference type="PANTHER" id="PTHR38037">
    <property type="entry name" value="ZN_PROTEASE DOMAIN-CONTAINING PROTEIN"/>
    <property type="match status" value="1"/>
</dbReference>
<keyword evidence="3" id="KW-1185">Reference proteome</keyword>
<evidence type="ECO:0000313" key="3">
    <source>
        <dbReference type="Proteomes" id="UP001061361"/>
    </source>
</evidence>
<accession>A0ABM8AUC9</accession>
<dbReference type="InterPro" id="IPR008503">
    <property type="entry name" value="Asp_endopeptidase"/>
</dbReference>
<dbReference type="Proteomes" id="UP001061361">
    <property type="component" value="Chromosome"/>
</dbReference>
<evidence type="ECO:0000259" key="1">
    <source>
        <dbReference type="Pfam" id="PF05618"/>
    </source>
</evidence>
<proteinExistence type="predicted"/>
<gene>
    <name evidence="2" type="primary">rimK2_2</name>
    <name evidence="2" type="ORF">JCM14722_25800</name>
</gene>